<dbReference type="UniPathway" id="UPA00143"/>
<evidence type="ECO:0000313" key="8">
    <source>
        <dbReference type="Proteomes" id="UP000076078"/>
    </source>
</evidence>
<accession>A0A152A8G4</accession>
<evidence type="ECO:0000256" key="4">
    <source>
        <dbReference type="PROSITE-ProRule" id="PRU00508"/>
    </source>
</evidence>
<gene>
    <name evidence="7" type="ORF">DLAC_01234</name>
</gene>
<evidence type="ECO:0000313" key="7">
    <source>
        <dbReference type="EMBL" id="KYR02395.1"/>
    </source>
</evidence>
<feature type="compositionally biased region" description="Polar residues" evidence="5">
    <location>
        <begin position="872"/>
        <end position="883"/>
    </location>
</feature>
<dbReference type="GO" id="GO:0016567">
    <property type="term" value="P:protein ubiquitination"/>
    <property type="evidence" value="ECO:0007669"/>
    <property type="project" value="UniProtKB-UniPathway"/>
</dbReference>
<evidence type="ECO:0000256" key="5">
    <source>
        <dbReference type="SAM" id="MobiDB-lite"/>
    </source>
</evidence>
<keyword evidence="2" id="KW-0863">Zinc-finger</keyword>
<dbReference type="PROSITE" id="PS51157">
    <property type="entry name" value="ZF_UBR"/>
    <property type="match status" value="1"/>
</dbReference>
<feature type="region of interest" description="Disordered" evidence="5">
    <location>
        <begin position="872"/>
        <end position="956"/>
    </location>
</feature>
<comment type="caution">
    <text evidence="7">The sequence shown here is derived from an EMBL/GenBank/DDBJ whole genome shotgun (WGS) entry which is preliminary data.</text>
</comment>
<proteinExistence type="predicted"/>
<feature type="compositionally biased region" description="Acidic residues" evidence="5">
    <location>
        <begin position="907"/>
        <end position="922"/>
    </location>
</feature>
<feature type="domain" description="UBR-type" evidence="6">
    <location>
        <begin position="71"/>
        <end position="142"/>
    </location>
</feature>
<reference evidence="7 8" key="1">
    <citation type="submission" date="2015-12" db="EMBL/GenBank/DDBJ databases">
        <title>Dictyostelia acquired genes for synthesis and detection of signals that induce cell-type specialization by lateral gene transfer from prokaryotes.</title>
        <authorList>
            <person name="Gloeckner G."/>
            <person name="Schaap P."/>
        </authorList>
    </citation>
    <scope>NUCLEOTIDE SEQUENCE [LARGE SCALE GENOMIC DNA]</scope>
    <source>
        <strain evidence="7 8">TK</strain>
    </source>
</reference>
<sequence>MGNQPSRDINNNNLEQFSIASQPKFDEIYSDIKKLIISDEFDETYLDALFEKFCLLKVSDFNNKFKSSEYLNCNTDSSEPHWFFHCNECMSKSENYIQCTKCFFNGGHIEKGHSFYMDFFDTEASCDCGTDLLDCSCKLHSKSQEVSRKELYQTIPAFVKSDLRMFIHNVFRFICQLTKHLYEADLNQDVVKITLEWISEQCQKSAIFCMAASLEIFETKFWYHTVQVLFSHELVRPIVDLVKVLALNTNDQFKLDILNIYFENYENIYQPRDQMSVQLMIAMRELFNEDIPLRPLLPLYTNKDKCLTELILNCNLDGVPRLAQFYLETDEETEDITLQHDLYVFPHLVKEKEYAEYLLEVKPHLLPKFFRIGMFLHNFRTDTSLDFQSNTYKFVYRLEKAIVLFVQQLIQTIDKHFPEKKSQYMEMLITYCTEEIISLSDMPIFEITEGVNTPFEKPFDKIEFHKVGIHYPLFRVLGVIMMDSPQYIKTVKEKLKEKHLIDMMMTLHTFRSIYNLYDEVADADIPPFTSDYTLNIDLFLYQFLIIALTPKVFLGNYFSILSGLKTSNTVLSLSEQFYYLLLIIKGVYRLVPTDNEIKYHLTQWILSKNIQNYYMIKVAYESLFNLSNFDEKKAILQEVVTDNLKSLRLEYYDRFDVYYPFYAFACRHYASDGLDEFYDHVHGKKLPVDYQIPTIELIQPEARGVYDILLNTEFSNMMFFILLSSLNLYPTIEYEDSLILEIFQQFSRDVESLSFLSKECLFFCSLASNVQQQHFNQDLELKKQINQTVEQFLSGEIDELPEDTSIIYNLIRPISFNDDRNRESILSLLLKLPFDGVFLYKEHLDFIKSAIVQTLDNETFLKLVGYTLSLNKTQQPTPPLYSNKSKKSVKSSSKSKSKKQSKQVKAEEEEGEEEEKEEEEKEEEKVETLDETSFKKVGLDSENEDEDEDDQEKETEELKELFLNLIKTEDEQVLEEEEEEEEEEHLCQVCGVVIEESCVGYVANVMTYGFIHQNRNQNVNRVLNDESVDPNYKKFLSAFLRDEIDIPIEYLPYKNDYFTLYSLYIYNRTPPNRLKSCMHKVHLECCESHDETTGYFHCGVCKQQSNMLVPLIDWSLPEKTIEQELGLFYEDMCEVDFSAFLEDKNFGALDRHLWKFIAQGVEGLELKSRLTHNLAIGDDSDIDGYYPIDQKEFDNQMLLIQATYRAIQECEVLSNGEISPLSDPMIFMKDVFTSASYCHYIEKTPLEPFLEKGVQLELFKLVLYHLMNQKVSLREMSAHYKRLKFDQAILNTLKDQIFPYLRKSALLLDITSYKRNFIALLQDYSNFDWVAQKLKFNLEKALAELDFSGMLADYSATNSTPKGTPFYGIYPAPESYKSLPSLTSLPELHIDHVRSVLKRSCKHCKRPATGICLVCGDVICHHHECPQFKAKGNHVYTCPTSPFLLVLLHARPDIIYFSNECKSLRIPTATKYLYKENEQTGKDDLFNEYITTNINYKLDRKALKELYRNYVVNA</sequence>
<evidence type="ECO:0000256" key="3">
    <source>
        <dbReference type="ARBA" id="ARBA00022833"/>
    </source>
</evidence>
<evidence type="ECO:0000256" key="2">
    <source>
        <dbReference type="ARBA" id="ARBA00022771"/>
    </source>
</evidence>
<feature type="compositionally biased region" description="Basic and acidic residues" evidence="5">
    <location>
        <begin position="923"/>
        <end position="939"/>
    </location>
</feature>
<dbReference type="CDD" id="cd19670">
    <property type="entry name" value="UBR-box_UBR1_2_3"/>
    <property type="match status" value="1"/>
</dbReference>
<dbReference type="Proteomes" id="UP000076078">
    <property type="component" value="Unassembled WGS sequence"/>
</dbReference>
<organism evidence="7 8">
    <name type="scientific">Tieghemostelium lacteum</name>
    <name type="common">Slime mold</name>
    <name type="synonym">Dictyostelium lacteum</name>
    <dbReference type="NCBI Taxonomy" id="361077"/>
    <lineage>
        <taxon>Eukaryota</taxon>
        <taxon>Amoebozoa</taxon>
        <taxon>Evosea</taxon>
        <taxon>Eumycetozoa</taxon>
        <taxon>Dictyostelia</taxon>
        <taxon>Dictyosteliales</taxon>
        <taxon>Raperosteliaceae</taxon>
        <taxon>Tieghemostelium</taxon>
    </lineage>
</organism>
<keyword evidence="1" id="KW-0479">Metal-binding</keyword>
<dbReference type="InParanoid" id="A0A152A8G4"/>
<dbReference type="GO" id="GO:0008270">
    <property type="term" value="F:zinc ion binding"/>
    <property type="evidence" value="ECO:0007669"/>
    <property type="project" value="UniProtKB-KW"/>
</dbReference>
<keyword evidence="3" id="KW-0862">Zinc</keyword>
<feature type="compositionally biased region" description="Basic residues" evidence="5">
    <location>
        <begin position="884"/>
        <end position="902"/>
    </location>
</feature>
<name>A0A152A8G4_TIELA</name>
<dbReference type="EMBL" id="LODT01000004">
    <property type="protein sequence ID" value="KYR02395.1"/>
    <property type="molecule type" value="Genomic_DNA"/>
</dbReference>
<evidence type="ECO:0000259" key="6">
    <source>
        <dbReference type="PROSITE" id="PS51157"/>
    </source>
</evidence>
<keyword evidence="8" id="KW-1185">Reference proteome</keyword>
<dbReference type="OrthoDB" id="15304at2759"/>
<feature type="compositionally biased region" description="Acidic residues" evidence="5">
    <location>
        <begin position="941"/>
        <end position="956"/>
    </location>
</feature>
<dbReference type="InterPro" id="IPR003126">
    <property type="entry name" value="Znf_UBR"/>
</dbReference>
<feature type="zinc finger region" description="UBR-type" evidence="4">
    <location>
        <begin position="71"/>
        <end position="142"/>
    </location>
</feature>
<protein>
    <submittedName>
        <fullName evidence="7">RING zinc finger-containing protein</fullName>
    </submittedName>
</protein>
<evidence type="ECO:0000256" key="1">
    <source>
        <dbReference type="ARBA" id="ARBA00022723"/>
    </source>
</evidence>